<dbReference type="Proteomes" id="UP000000211">
    <property type="component" value="Chromosome"/>
</dbReference>
<dbReference type="PATRIC" id="fig|751945.3.peg.1760"/>
<dbReference type="STRING" id="751945.Theos_1791"/>
<protein>
    <recommendedName>
        <fullName evidence="3">DUF2267 domain-containing protein</fullName>
    </recommendedName>
</protein>
<gene>
    <name evidence="1" type="ORF">Theos_1791</name>
</gene>
<sequence length="161" mass="18073">MTIKRSSLTLDLEGVKGMSATGLEVFDTTLHKTHTWLKEVMEELGTEDRHRAYMALRAVLHALRDRLTVEEVAQLSAQLPMLVRGFFYEGWDPTGKPLKERHLEAFLAHVAQELKTPSGPAVDPEKAARAVFKVLAHRISQGEIADIRGLLPKELRALWPA</sequence>
<dbReference type="KEGG" id="tos:Theos_1791"/>
<evidence type="ECO:0000313" key="1">
    <source>
        <dbReference type="EMBL" id="AFV76810.1"/>
    </source>
</evidence>
<keyword evidence="2" id="KW-1185">Reference proteome</keyword>
<dbReference type="AlphaFoldDB" id="K7R0M5"/>
<organism evidence="1 2">
    <name type="scientific">Thermus oshimai JL-2</name>
    <dbReference type="NCBI Taxonomy" id="751945"/>
    <lineage>
        <taxon>Bacteria</taxon>
        <taxon>Thermotogati</taxon>
        <taxon>Deinococcota</taxon>
        <taxon>Deinococci</taxon>
        <taxon>Thermales</taxon>
        <taxon>Thermaceae</taxon>
        <taxon>Thermus</taxon>
    </lineage>
</organism>
<dbReference type="Gene3D" id="1.10.490.110">
    <property type="entry name" value="Uncharacterized conserved protein DUF2267"/>
    <property type="match status" value="1"/>
</dbReference>
<name>K7R0M5_THEOS</name>
<dbReference type="HOGENOM" id="CLU_112438_0_0_0"/>
<proteinExistence type="predicted"/>
<dbReference type="eggNOG" id="COG5502">
    <property type="taxonomic scope" value="Bacteria"/>
</dbReference>
<evidence type="ECO:0000313" key="2">
    <source>
        <dbReference type="Proteomes" id="UP000000211"/>
    </source>
</evidence>
<evidence type="ECO:0008006" key="3">
    <source>
        <dbReference type="Google" id="ProtNLM"/>
    </source>
</evidence>
<dbReference type="EMBL" id="CP003249">
    <property type="protein sequence ID" value="AFV76810.1"/>
    <property type="molecule type" value="Genomic_DNA"/>
</dbReference>
<reference evidence="1 2" key="1">
    <citation type="journal article" date="2013" name="Genome Announc.">
        <title>Whole Genome Sequencing of Thermus oshimai JL-2 and Thermus thermophilus JL-18, Incomplete Denitrifiers from the United States Great Basin.</title>
        <authorList>
            <person name="Murugapiran S.K."/>
            <person name="Huntemann M."/>
            <person name="Wei C.L."/>
            <person name="Han J."/>
            <person name="Detter J.C."/>
            <person name="Han C.S."/>
            <person name="Erkkila T.H."/>
            <person name="Teshima H."/>
            <person name="Chen A."/>
            <person name="Kyrpides N."/>
            <person name="Mavrommatis K."/>
            <person name="Markowitz V."/>
            <person name="Szeto E."/>
            <person name="Ivanova N."/>
            <person name="Pagani I."/>
            <person name="Lam J."/>
            <person name="McDonald A.I."/>
            <person name="Dodsworth J.A."/>
            <person name="Pati A."/>
            <person name="Goodwin L."/>
            <person name="Peters L."/>
            <person name="Pitluck S."/>
            <person name="Woyke T."/>
            <person name="Hedlund B.P."/>
        </authorList>
    </citation>
    <scope>NUCLEOTIDE SEQUENCE</scope>
    <source>
        <strain evidence="1 2">JL-2</strain>
    </source>
</reference>
<dbReference type="InterPro" id="IPR018727">
    <property type="entry name" value="DUF2267"/>
</dbReference>
<dbReference type="InterPro" id="IPR038282">
    <property type="entry name" value="DUF2267_sf"/>
</dbReference>
<accession>K7R0M5</accession>
<dbReference type="Pfam" id="PF10025">
    <property type="entry name" value="DUF2267"/>
    <property type="match status" value="1"/>
</dbReference>